<evidence type="ECO:0008006" key="5">
    <source>
        <dbReference type="Google" id="ProtNLM"/>
    </source>
</evidence>
<dbReference type="Proteomes" id="UP000812270">
    <property type="component" value="Unassembled WGS sequence"/>
</dbReference>
<feature type="signal peptide" evidence="2">
    <location>
        <begin position="1"/>
        <end position="19"/>
    </location>
</feature>
<proteinExistence type="predicted"/>
<evidence type="ECO:0000256" key="2">
    <source>
        <dbReference type="SAM" id="SignalP"/>
    </source>
</evidence>
<evidence type="ECO:0000313" key="4">
    <source>
        <dbReference type="Proteomes" id="UP000812270"/>
    </source>
</evidence>
<dbReference type="RefSeq" id="WP_217792617.1">
    <property type="nucleotide sequence ID" value="NZ_JAHSPG010000013.1"/>
</dbReference>
<evidence type="ECO:0000313" key="3">
    <source>
        <dbReference type="EMBL" id="MBV4358899.1"/>
    </source>
</evidence>
<gene>
    <name evidence="3" type="ORF">KTO63_17160</name>
</gene>
<dbReference type="EMBL" id="JAHSPG010000013">
    <property type="protein sequence ID" value="MBV4358899.1"/>
    <property type="molecule type" value="Genomic_DNA"/>
</dbReference>
<accession>A0A9E2SCC2</accession>
<organism evidence="3 4">
    <name type="scientific">Pinibacter aurantiacus</name>
    <dbReference type="NCBI Taxonomy" id="2851599"/>
    <lineage>
        <taxon>Bacteria</taxon>
        <taxon>Pseudomonadati</taxon>
        <taxon>Bacteroidota</taxon>
        <taxon>Chitinophagia</taxon>
        <taxon>Chitinophagales</taxon>
        <taxon>Chitinophagaceae</taxon>
        <taxon>Pinibacter</taxon>
    </lineage>
</organism>
<name>A0A9E2SCC2_9BACT</name>
<dbReference type="AlphaFoldDB" id="A0A9E2SCC2"/>
<sequence>MKKTFLFLALCMVTKQQYAQSPFTTDIIVNGVTIGKGSGTPTYNTATGYNALKLNTTGDQNSAFGYKALINNTTGSYNTAFGMFTLLVNTTGVRNTAVGDFSLESNTIGYSNTALGYQALDHNVSGAYNNAIGHYALLSNAVGNGNFASGHGALYSSTGSYNIGLGYLAAYHQTSGDNNIIIGSNIELPNLTGSNQLNIGNIVYGTGINSSTPGAGKIGIGTMTPTEKFQIGDRFTFSDGGWKGICSNIKWDANLETNVRIVEGPASGMFYTNKGNTAFLNGSTKVAGSTLNDAFYTMVLYNSGQVGVGTSYDLNGFTDQTIKFYVEGGVRARKVRVDQNSFADFVFHKDYHLPTIDSVDRYIQQYQHLPSVPSEKEVKENGVDVSEMNKLLLQKIEELTLYTIDQQKQLDQKNKEIEKINDRMDKLEELMKKMEQQVLNEKK</sequence>
<keyword evidence="2" id="KW-0732">Signal</keyword>
<protein>
    <recommendedName>
        <fullName evidence="5">Peptidase S74 domain-containing protein</fullName>
    </recommendedName>
</protein>
<feature type="coiled-coil region" evidence="1">
    <location>
        <begin position="403"/>
        <end position="437"/>
    </location>
</feature>
<feature type="chain" id="PRO_5038877791" description="Peptidase S74 domain-containing protein" evidence="2">
    <location>
        <begin position="20"/>
        <end position="443"/>
    </location>
</feature>
<evidence type="ECO:0000256" key="1">
    <source>
        <dbReference type="SAM" id="Coils"/>
    </source>
</evidence>
<keyword evidence="4" id="KW-1185">Reference proteome</keyword>
<keyword evidence="1" id="KW-0175">Coiled coil</keyword>
<comment type="caution">
    <text evidence="3">The sequence shown here is derived from an EMBL/GenBank/DDBJ whole genome shotgun (WGS) entry which is preliminary data.</text>
</comment>
<reference evidence="3" key="1">
    <citation type="submission" date="2021-06" db="EMBL/GenBank/DDBJ databases">
        <authorList>
            <person name="Huq M.A."/>
        </authorList>
    </citation>
    <scope>NUCLEOTIDE SEQUENCE</scope>
    <source>
        <strain evidence="3">MAH-26</strain>
    </source>
</reference>